<evidence type="ECO:0000256" key="6">
    <source>
        <dbReference type="PROSITE-ProRule" id="PRU00070"/>
    </source>
</evidence>
<dbReference type="AlphaFoldDB" id="A0A5E4NQQ8"/>
<dbReference type="PROSITE" id="PS40000">
    <property type="entry name" value="DM_1"/>
    <property type="match status" value="1"/>
</dbReference>
<dbReference type="GO" id="GO:0000981">
    <property type="term" value="F:DNA-binding transcription factor activity, RNA polymerase II-specific"/>
    <property type="evidence" value="ECO:0007669"/>
    <property type="project" value="TreeGrafter"/>
</dbReference>
<keyword evidence="4 6" id="KW-0238">DNA-binding</keyword>
<dbReference type="InterPro" id="IPR036407">
    <property type="entry name" value="DM_DNA-bd_sf"/>
</dbReference>
<keyword evidence="2 6" id="KW-0479">Metal-binding</keyword>
<sequence>MPVCIPLCLNDFALFSSECNLMILYRGEAVYYMTLTISGRVWPMTSRLRPVKSRVTLCHGTEVTGDHHSADSNMDSSEGRRPKCARCRNHGVISWLKGHKKRCTFKECVCPKCNLIAERQRVMAAQVALKRQQAAEDAIALGLASVTSGTKYGCLPQGPIFGMTVPTSKSPVAKEETPRPEENLTVTSQTSADGAAKGVQVPPGSLDLLCRLFPEKKRSVLELVLRRCEHDLLKAIEHCVPLCKSLTANQKSRKSSGAEKIDTPPTATIGSAFMPWGLHREPPVAHQNARRQLATRLTYHHVPEPTTTLFHHFRTQSTGVSCGPPFYLPPFLLESAESCHVANCAECASAAVQQI</sequence>
<keyword evidence="5 6" id="KW-0539">Nucleus</keyword>
<dbReference type="GO" id="GO:0007548">
    <property type="term" value="P:sex differentiation"/>
    <property type="evidence" value="ECO:0007669"/>
    <property type="project" value="TreeGrafter"/>
</dbReference>
<evidence type="ECO:0000259" key="7">
    <source>
        <dbReference type="PROSITE" id="PS50809"/>
    </source>
</evidence>
<dbReference type="Pfam" id="PF00751">
    <property type="entry name" value="DM"/>
    <property type="match status" value="1"/>
</dbReference>
<dbReference type="Proteomes" id="UP000325440">
    <property type="component" value="Unassembled WGS sequence"/>
</dbReference>
<dbReference type="PANTHER" id="PTHR12322">
    <property type="entry name" value="DOUBLESEX AND MAB-3 RELATED TRANSCRIPTION FACTOR DMRT"/>
    <property type="match status" value="1"/>
</dbReference>
<dbReference type="Gene3D" id="4.10.1040.10">
    <property type="entry name" value="DM DNA-binding domain"/>
    <property type="match status" value="1"/>
</dbReference>
<gene>
    <name evidence="8" type="ORF">CINCED_3A022509</name>
</gene>
<dbReference type="PANTHER" id="PTHR12322:SF53">
    <property type="entry name" value="DOUBLESEX-MAB RELATED 11E"/>
    <property type="match status" value="1"/>
</dbReference>
<dbReference type="InterPro" id="IPR005173">
    <property type="entry name" value="DMA"/>
</dbReference>
<feature type="domain" description="DM" evidence="7">
    <location>
        <begin position="84"/>
        <end position="131"/>
    </location>
</feature>
<reference evidence="8 9" key="1">
    <citation type="submission" date="2019-08" db="EMBL/GenBank/DDBJ databases">
        <authorList>
            <person name="Alioto T."/>
            <person name="Alioto T."/>
            <person name="Gomez Garrido J."/>
        </authorList>
    </citation>
    <scope>NUCLEOTIDE SEQUENCE [LARGE SCALE GENOMIC DNA]</scope>
</reference>
<evidence type="ECO:0000256" key="2">
    <source>
        <dbReference type="ARBA" id="ARBA00022723"/>
    </source>
</evidence>
<dbReference type="GO" id="GO:0046872">
    <property type="term" value="F:metal ion binding"/>
    <property type="evidence" value="ECO:0007669"/>
    <property type="project" value="UniProtKB-KW"/>
</dbReference>
<evidence type="ECO:0000313" key="9">
    <source>
        <dbReference type="Proteomes" id="UP000325440"/>
    </source>
</evidence>
<dbReference type="PROSITE" id="PS50809">
    <property type="entry name" value="DM_2"/>
    <property type="match status" value="1"/>
</dbReference>
<dbReference type="Pfam" id="PF03474">
    <property type="entry name" value="DMA"/>
    <property type="match status" value="1"/>
</dbReference>
<dbReference type="EMBL" id="CABPRJ010002392">
    <property type="protein sequence ID" value="VVC45019.1"/>
    <property type="molecule type" value="Genomic_DNA"/>
</dbReference>
<accession>A0A5E4NQQ8</accession>
<evidence type="ECO:0000313" key="8">
    <source>
        <dbReference type="EMBL" id="VVC45019.1"/>
    </source>
</evidence>
<evidence type="ECO:0000256" key="4">
    <source>
        <dbReference type="ARBA" id="ARBA00023125"/>
    </source>
</evidence>
<dbReference type="FunFam" id="4.10.1040.10:FF:000001">
    <property type="entry name" value="doublesex- and mab-3-related transcription factor 1"/>
    <property type="match status" value="1"/>
</dbReference>
<evidence type="ECO:0000256" key="3">
    <source>
        <dbReference type="ARBA" id="ARBA00022833"/>
    </source>
</evidence>
<organism evidence="8 9">
    <name type="scientific">Cinara cedri</name>
    <dbReference type="NCBI Taxonomy" id="506608"/>
    <lineage>
        <taxon>Eukaryota</taxon>
        <taxon>Metazoa</taxon>
        <taxon>Ecdysozoa</taxon>
        <taxon>Arthropoda</taxon>
        <taxon>Hexapoda</taxon>
        <taxon>Insecta</taxon>
        <taxon>Pterygota</taxon>
        <taxon>Neoptera</taxon>
        <taxon>Paraneoptera</taxon>
        <taxon>Hemiptera</taxon>
        <taxon>Sternorrhyncha</taxon>
        <taxon>Aphidomorpha</taxon>
        <taxon>Aphidoidea</taxon>
        <taxon>Aphididae</taxon>
        <taxon>Lachninae</taxon>
        <taxon>Cinara</taxon>
    </lineage>
</organism>
<protein>
    <submittedName>
        <fullName evidence="8">DMRTA motif,DM DNA-binding domain</fullName>
    </submittedName>
</protein>
<dbReference type="GO" id="GO:0000978">
    <property type="term" value="F:RNA polymerase II cis-regulatory region sequence-specific DNA binding"/>
    <property type="evidence" value="ECO:0007669"/>
    <property type="project" value="TreeGrafter"/>
</dbReference>
<comment type="subcellular location">
    <subcellularLocation>
        <location evidence="6">Nucleus</location>
    </subcellularLocation>
</comment>
<dbReference type="OrthoDB" id="6162476at2759"/>
<evidence type="ECO:0000256" key="5">
    <source>
        <dbReference type="ARBA" id="ARBA00023242"/>
    </source>
</evidence>
<dbReference type="GO" id="GO:0005634">
    <property type="term" value="C:nucleus"/>
    <property type="evidence" value="ECO:0007669"/>
    <property type="project" value="UniProtKB-SubCell"/>
</dbReference>
<dbReference type="InterPro" id="IPR026607">
    <property type="entry name" value="DMRT"/>
</dbReference>
<evidence type="ECO:0000256" key="1">
    <source>
        <dbReference type="ARBA" id="ARBA00006834"/>
    </source>
</evidence>
<comment type="similarity">
    <text evidence="1">Belongs to the DMRT family.</text>
</comment>
<dbReference type="SMART" id="SM00301">
    <property type="entry name" value="DM"/>
    <property type="match status" value="1"/>
</dbReference>
<keyword evidence="9" id="KW-1185">Reference proteome</keyword>
<proteinExistence type="inferred from homology"/>
<dbReference type="InterPro" id="IPR001275">
    <property type="entry name" value="DM_DNA-bd"/>
</dbReference>
<keyword evidence="3 6" id="KW-0862">Zinc</keyword>
<name>A0A5E4NQQ8_9HEMI</name>
<dbReference type="SUPFAM" id="SSF82927">
    <property type="entry name" value="Cysteine-rich DNA binding domain, (DM domain)"/>
    <property type="match status" value="1"/>
</dbReference>
<feature type="DNA-binding region" description="DM" evidence="6">
    <location>
        <begin position="84"/>
        <end position="131"/>
    </location>
</feature>